<proteinExistence type="predicted"/>
<name>A0A060I481_RHIET</name>
<accession>A0A060I481</accession>
<evidence type="ECO:0000313" key="3">
    <source>
        <dbReference type="Proteomes" id="UP000027180"/>
    </source>
</evidence>
<dbReference type="EMBL" id="CP006986">
    <property type="protein sequence ID" value="AIC26720.1"/>
    <property type="molecule type" value="Genomic_DNA"/>
</dbReference>
<dbReference type="AlphaFoldDB" id="A0A060I481"/>
<dbReference type="KEGG" id="rei:IE4771_CH01576"/>
<organism evidence="2 3">
    <name type="scientific">Rhizobium etli bv. mimosae str. IE4771</name>
    <dbReference type="NCBI Taxonomy" id="1432050"/>
    <lineage>
        <taxon>Bacteria</taxon>
        <taxon>Pseudomonadati</taxon>
        <taxon>Pseudomonadota</taxon>
        <taxon>Alphaproteobacteria</taxon>
        <taxon>Hyphomicrobiales</taxon>
        <taxon>Rhizobiaceae</taxon>
        <taxon>Rhizobium/Agrobacterium group</taxon>
        <taxon>Rhizobium</taxon>
    </lineage>
</organism>
<evidence type="ECO:0000313" key="2">
    <source>
        <dbReference type="EMBL" id="AIC26720.1"/>
    </source>
</evidence>
<dbReference type="Proteomes" id="UP000027180">
    <property type="component" value="Chromosome"/>
</dbReference>
<evidence type="ECO:0000256" key="1">
    <source>
        <dbReference type="SAM" id="MobiDB-lite"/>
    </source>
</evidence>
<reference evidence="2 3" key="1">
    <citation type="submission" date="2013-12" db="EMBL/GenBank/DDBJ databases">
        <title>Complete genome sequence of Rhizobium etli bv. mimosae IE4771.</title>
        <authorList>
            <person name="Bustos P."/>
            <person name="Santamaria R.I."/>
            <person name="Lozano L."/>
            <person name="Ormeno-Orrillo E."/>
            <person name="Rogel M.A."/>
            <person name="Romero D."/>
            <person name="Cevallos M.A."/>
            <person name="Martinez-Romero E."/>
            <person name="Gonzalez V."/>
        </authorList>
    </citation>
    <scope>NUCLEOTIDE SEQUENCE [LARGE SCALE GENOMIC DNA]</scope>
    <source>
        <strain evidence="2 3">IE4771</strain>
    </source>
</reference>
<gene>
    <name evidence="2" type="ORF">IE4771_CH01576</name>
</gene>
<dbReference type="HOGENOM" id="CLU_2668479_0_0_5"/>
<sequence>MGSGLSRHGFTFVGRTFSTRQAAVKTCLHQNGKHFRPMPQRQRRNIGKGIAAQPRKAFKRVSPDARKTAIRRQFS</sequence>
<protein>
    <submittedName>
        <fullName evidence="2">Uncharacterized protein</fullName>
    </submittedName>
</protein>
<feature type="region of interest" description="Disordered" evidence="1">
    <location>
        <begin position="53"/>
        <end position="75"/>
    </location>
</feature>